<proteinExistence type="predicted"/>
<dbReference type="InterPro" id="IPR006840">
    <property type="entry name" value="ChaC"/>
</dbReference>
<feature type="compositionally biased region" description="Low complexity" evidence="3">
    <location>
        <begin position="241"/>
        <end position="266"/>
    </location>
</feature>
<dbReference type="PANTHER" id="PTHR12192:SF2">
    <property type="entry name" value="GLUTATHIONE-SPECIFIC GAMMA-GLUTAMYLCYCLOTRANSFERASE 2"/>
    <property type="match status" value="1"/>
</dbReference>
<dbReference type="GO" id="GO:0061928">
    <property type="term" value="F:glutathione specific gamma-glutamylcyclotransferase activity"/>
    <property type="evidence" value="ECO:0007669"/>
    <property type="project" value="UniProtKB-EC"/>
</dbReference>
<dbReference type="CDD" id="cd06661">
    <property type="entry name" value="GGCT_like"/>
    <property type="match status" value="1"/>
</dbReference>
<evidence type="ECO:0000313" key="4">
    <source>
        <dbReference type="EMBL" id="CAG8551657.1"/>
    </source>
</evidence>
<dbReference type="InterPro" id="IPR013024">
    <property type="entry name" value="GGCT-like"/>
</dbReference>
<dbReference type="GO" id="GO:0006751">
    <property type="term" value="P:glutathione catabolic process"/>
    <property type="evidence" value="ECO:0007669"/>
    <property type="project" value="InterPro"/>
</dbReference>
<dbReference type="EC" id="4.3.2.7" evidence="1"/>
<dbReference type="EMBL" id="CAJVPS010001830">
    <property type="protein sequence ID" value="CAG8551657.1"/>
    <property type="molecule type" value="Genomic_DNA"/>
</dbReference>
<keyword evidence="2" id="KW-0456">Lyase</keyword>
<keyword evidence="5" id="KW-1185">Reference proteome</keyword>
<name>A0A9N9FP85_9GLOM</name>
<evidence type="ECO:0000256" key="1">
    <source>
        <dbReference type="ARBA" id="ARBA00012344"/>
    </source>
</evidence>
<accession>A0A9N9FP85</accession>
<dbReference type="Gene3D" id="3.10.490.10">
    <property type="entry name" value="Gamma-glutamyl cyclotransferase-like"/>
    <property type="match status" value="1"/>
</dbReference>
<protein>
    <recommendedName>
        <fullName evidence="1">glutathione-specific gamma-glutamylcyclotransferase</fullName>
        <ecNumber evidence="1">4.3.2.7</ecNumber>
    </recommendedName>
</protein>
<dbReference type="PANTHER" id="PTHR12192">
    <property type="entry name" value="CATION TRANSPORT PROTEIN CHAC-RELATED"/>
    <property type="match status" value="1"/>
</dbReference>
<feature type="region of interest" description="Disordered" evidence="3">
    <location>
        <begin position="241"/>
        <end position="277"/>
    </location>
</feature>
<comment type="caution">
    <text evidence="4">The sequence shown here is derived from an EMBL/GenBank/DDBJ whole genome shotgun (WGS) entry which is preliminary data.</text>
</comment>
<evidence type="ECO:0000256" key="2">
    <source>
        <dbReference type="ARBA" id="ARBA00023239"/>
    </source>
</evidence>
<gene>
    <name evidence="4" type="ORF">ALEPTO_LOCUS5905</name>
</gene>
<dbReference type="OrthoDB" id="1933483at2759"/>
<organism evidence="4 5">
    <name type="scientific">Ambispora leptoticha</name>
    <dbReference type="NCBI Taxonomy" id="144679"/>
    <lineage>
        <taxon>Eukaryota</taxon>
        <taxon>Fungi</taxon>
        <taxon>Fungi incertae sedis</taxon>
        <taxon>Mucoromycota</taxon>
        <taxon>Glomeromycotina</taxon>
        <taxon>Glomeromycetes</taxon>
        <taxon>Archaeosporales</taxon>
        <taxon>Ambisporaceae</taxon>
        <taxon>Ambispora</taxon>
    </lineage>
</organism>
<dbReference type="Pfam" id="PF04752">
    <property type="entry name" value="ChaC"/>
    <property type="match status" value="1"/>
</dbReference>
<reference evidence="4" key="1">
    <citation type="submission" date="2021-06" db="EMBL/GenBank/DDBJ databases">
        <authorList>
            <person name="Kallberg Y."/>
            <person name="Tangrot J."/>
            <person name="Rosling A."/>
        </authorList>
    </citation>
    <scope>NUCLEOTIDE SEQUENCE</scope>
    <source>
        <strain evidence="4">FL130A</strain>
    </source>
</reference>
<evidence type="ECO:0000256" key="3">
    <source>
        <dbReference type="SAM" id="MobiDB-lite"/>
    </source>
</evidence>
<dbReference type="AlphaFoldDB" id="A0A9N9FP85"/>
<dbReference type="Proteomes" id="UP000789508">
    <property type="component" value="Unassembled WGS sequence"/>
</dbReference>
<sequence length="277" mass="31298">MKIVAGFIKGHVRRFWQKSTDHRGTVDKPGLVVTLIPHEEWKLLDDYHYNHEDDVTWGVAYKIPDKDVEDVKAELDFRESGYICRLIDVFQNQSSEPVVKNAIVYIATKDNEEYVGPAPVESIAQQIFTSRGQSGPNIDYLINLAKALRIIAPESQDHHLFDLEKRVLELKLQKQLLDKKAYEKVLQDNQQILNIKNDANDNFELSSNSVSSKSSSSHSCCASIMEFTSFTHVSRRKENNLPITSSSSSTFSTPSLSLSPPSNTLDSNKDNNNISKL</sequence>
<dbReference type="GO" id="GO:0005737">
    <property type="term" value="C:cytoplasm"/>
    <property type="evidence" value="ECO:0007669"/>
    <property type="project" value="TreeGrafter"/>
</dbReference>
<evidence type="ECO:0000313" key="5">
    <source>
        <dbReference type="Proteomes" id="UP000789508"/>
    </source>
</evidence>